<dbReference type="PROSITE" id="PS50931">
    <property type="entry name" value="HTH_LYSR"/>
    <property type="match status" value="1"/>
</dbReference>
<organism evidence="6 7">
    <name type="scientific">Corynebacterium guangdongense</name>
    <dbReference type="NCBI Taxonomy" id="1783348"/>
    <lineage>
        <taxon>Bacteria</taxon>
        <taxon>Bacillati</taxon>
        <taxon>Actinomycetota</taxon>
        <taxon>Actinomycetes</taxon>
        <taxon>Mycobacteriales</taxon>
        <taxon>Corynebacteriaceae</taxon>
        <taxon>Corynebacterium</taxon>
    </lineage>
</organism>
<keyword evidence="2" id="KW-0805">Transcription regulation</keyword>
<dbReference type="Proteomes" id="UP001180840">
    <property type="component" value="Unassembled WGS sequence"/>
</dbReference>
<evidence type="ECO:0000256" key="2">
    <source>
        <dbReference type="ARBA" id="ARBA00023015"/>
    </source>
</evidence>
<dbReference type="InterPro" id="IPR005119">
    <property type="entry name" value="LysR_subst-bd"/>
</dbReference>
<sequence length="303" mass="33828">MNVPPDRDSVNLAATDLNLLVSLLALLEEQSVTRAADRMGLSQPAMSHALRRIRRLLGDDVLVRDGNRSVLTPKARSLLGPLRAILSRTATLLGGEAFDPATSSRTVTVAASASIIYGMGPLISDVLERQAPHMRLRMIATNDHSDAIFTEERADVLLLAQGYDTPHERERVFGDDWVVIGGTPELGDDTVIELLGRWPHVVLDGPQVPRPYQELRSRGIDVDVQIRLSDYLLIPQFVSGRERLALHRRSVMKKMVIGRELVVVDFPFPIIDLAVDMVRNPWLDDPEYWGWLRDVLVEAGHMN</sequence>
<dbReference type="PANTHER" id="PTHR30118:SF15">
    <property type="entry name" value="TRANSCRIPTIONAL REGULATORY PROTEIN"/>
    <property type="match status" value="1"/>
</dbReference>
<dbReference type="SUPFAM" id="SSF53850">
    <property type="entry name" value="Periplasmic binding protein-like II"/>
    <property type="match status" value="1"/>
</dbReference>
<dbReference type="Gene3D" id="1.10.10.10">
    <property type="entry name" value="Winged helix-like DNA-binding domain superfamily/Winged helix DNA-binding domain"/>
    <property type="match status" value="1"/>
</dbReference>
<dbReference type="PANTHER" id="PTHR30118">
    <property type="entry name" value="HTH-TYPE TRANSCRIPTIONAL REGULATOR LEUO-RELATED"/>
    <property type="match status" value="1"/>
</dbReference>
<comment type="caution">
    <text evidence="6">The sequence shown here is derived from an EMBL/GenBank/DDBJ whole genome shotgun (WGS) entry which is preliminary data.</text>
</comment>
<accession>A0ABU1ZUG8</accession>
<evidence type="ECO:0000313" key="7">
    <source>
        <dbReference type="Proteomes" id="UP001180840"/>
    </source>
</evidence>
<name>A0ABU1ZUG8_9CORY</name>
<dbReference type="RefSeq" id="WP_290197497.1">
    <property type="nucleotide sequence ID" value="NZ_CP047654.1"/>
</dbReference>
<keyword evidence="4" id="KW-0804">Transcription</keyword>
<dbReference type="Gene3D" id="3.40.190.10">
    <property type="entry name" value="Periplasmic binding protein-like II"/>
    <property type="match status" value="2"/>
</dbReference>
<gene>
    <name evidence="6" type="ORF">J2S39_000247</name>
</gene>
<dbReference type="PRINTS" id="PR00039">
    <property type="entry name" value="HTHLYSR"/>
</dbReference>
<evidence type="ECO:0000313" key="6">
    <source>
        <dbReference type="EMBL" id="MDR7328571.1"/>
    </source>
</evidence>
<keyword evidence="7" id="KW-1185">Reference proteome</keyword>
<evidence type="ECO:0000256" key="3">
    <source>
        <dbReference type="ARBA" id="ARBA00023125"/>
    </source>
</evidence>
<dbReference type="InterPro" id="IPR036390">
    <property type="entry name" value="WH_DNA-bd_sf"/>
</dbReference>
<dbReference type="SUPFAM" id="SSF46785">
    <property type="entry name" value="Winged helix' DNA-binding domain"/>
    <property type="match status" value="1"/>
</dbReference>
<dbReference type="InterPro" id="IPR036388">
    <property type="entry name" value="WH-like_DNA-bd_sf"/>
</dbReference>
<dbReference type="GO" id="GO:0003677">
    <property type="term" value="F:DNA binding"/>
    <property type="evidence" value="ECO:0007669"/>
    <property type="project" value="UniProtKB-KW"/>
</dbReference>
<keyword evidence="3 6" id="KW-0238">DNA-binding</keyword>
<evidence type="ECO:0000256" key="1">
    <source>
        <dbReference type="ARBA" id="ARBA00009437"/>
    </source>
</evidence>
<dbReference type="Pfam" id="PF00126">
    <property type="entry name" value="HTH_1"/>
    <property type="match status" value="1"/>
</dbReference>
<reference evidence="6" key="1">
    <citation type="submission" date="2023-07" db="EMBL/GenBank/DDBJ databases">
        <title>Sequencing the genomes of 1000 actinobacteria strains.</title>
        <authorList>
            <person name="Klenk H.-P."/>
        </authorList>
    </citation>
    <scope>NUCLEOTIDE SEQUENCE</scope>
    <source>
        <strain evidence="6">DSM 107476</strain>
    </source>
</reference>
<evidence type="ECO:0000259" key="5">
    <source>
        <dbReference type="PROSITE" id="PS50931"/>
    </source>
</evidence>
<proteinExistence type="inferred from homology"/>
<dbReference type="Pfam" id="PF03466">
    <property type="entry name" value="LysR_substrate"/>
    <property type="match status" value="1"/>
</dbReference>
<dbReference type="InterPro" id="IPR000847">
    <property type="entry name" value="LysR_HTH_N"/>
</dbReference>
<comment type="similarity">
    <text evidence="1">Belongs to the LysR transcriptional regulatory family.</text>
</comment>
<protein>
    <submittedName>
        <fullName evidence="6">DNA-binding transcriptional LysR family regulator</fullName>
    </submittedName>
</protein>
<evidence type="ECO:0000256" key="4">
    <source>
        <dbReference type="ARBA" id="ARBA00023163"/>
    </source>
</evidence>
<feature type="domain" description="HTH lysR-type" evidence="5">
    <location>
        <begin position="15"/>
        <end position="72"/>
    </location>
</feature>
<dbReference type="EMBL" id="JAVDXZ010000001">
    <property type="protein sequence ID" value="MDR7328571.1"/>
    <property type="molecule type" value="Genomic_DNA"/>
</dbReference>
<dbReference type="InterPro" id="IPR050389">
    <property type="entry name" value="LysR-type_TF"/>
</dbReference>